<accession>A0ABY8F9Q9</accession>
<evidence type="ECO:0000256" key="2">
    <source>
        <dbReference type="ARBA" id="ARBA00023125"/>
    </source>
</evidence>
<dbReference type="Gene3D" id="1.10.10.10">
    <property type="entry name" value="Winged helix-like DNA-binding domain superfamily/Winged helix DNA-binding domain"/>
    <property type="match status" value="1"/>
</dbReference>
<dbReference type="Gene3D" id="1.20.120.530">
    <property type="entry name" value="GntR ligand-binding domain-like"/>
    <property type="match status" value="1"/>
</dbReference>
<feature type="domain" description="HTH gntR-type" evidence="4">
    <location>
        <begin position="1"/>
        <end position="65"/>
    </location>
</feature>
<keyword evidence="2" id="KW-0238">DNA-binding</keyword>
<name>A0ABY8F9Q9_9HYPH</name>
<evidence type="ECO:0000313" key="5">
    <source>
        <dbReference type="EMBL" id="WFE91956.1"/>
    </source>
</evidence>
<dbReference type="SMART" id="SM00895">
    <property type="entry name" value="FCD"/>
    <property type="match status" value="1"/>
</dbReference>
<dbReference type="PANTHER" id="PTHR43537">
    <property type="entry name" value="TRANSCRIPTIONAL REGULATOR, GNTR FAMILY"/>
    <property type="match status" value="1"/>
</dbReference>
<keyword evidence="6" id="KW-1185">Reference proteome</keyword>
<dbReference type="PROSITE" id="PS50949">
    <property type="entry name" value="HTH_GNTR"/>
    <property type="match status" value="1"/>
</dbReference>
<dbReference type="SUPFAM" id="SSF46785">
    <property type="entry name" value="Winged helix' DNA-binding domain"/>
    <property type="match status" value="1"/>
</dbReference>
<proteinExistence type="predicted"/>
<dbReference type="PANTHER" id="PTHR43537:SF45">
    <property type="entry name" value="GNTR FAMILY REGULATORY PROTEIN"/>
    <property type="match status" value="1"/>
</dbReference>
<dbReference type="Pfam" id="PF07729">
    <property type="entry name" value="FCD"/>
    <property type="match status" value="1"/>
</dbReference>
<dbReference type="InterPro" id="IPR008920">
    <property type="entry name" value="TF_FadR/GntR_C"/>
</dbReference>
<dbReference type="InterPro" id="IPR036388">
    <property type="entry name" value="WH-like_DNA-bd_sf"/>
</dbReference>
<dbReference type="Proteomes" id="UP001209803">
    <property type="component" value="Chromosome"/>
</dbReference>
<gene>
    <name evidence="5" type="ORF">K1718_11510</name>
</gene>
<dbReference type="EMBL" id="CP120863">
    <property type="protein sequence ID" value="WFE91956.1"/>
    <property type="molecule type" value="Genomic_DNA"/>
</dbReference>
<evidence type="ECO:0000256" key="3">
    <source>
        <dbReference type="ARBA" id="ARBA00023163"/>
    </source>
</evidence>
<evidence type="ECO:0000313" key="6">
    <source>
        <dbReference type="Proteomes" id="UP001209803"/>
    </source>
</evidence>
<keyword evidence="1" id="KW-0805">Transcription regulation</keyword>
<reference evidence="5 6" key="1">
    <citation type="submission" date="2023-03" db="EMBL/GenBank/DDBJ databases">
        <title>Roseibium porphyridii sp. nov. and Roseibium rhodosorbium sp. nov. isolated from marine algae, Porphyridium cruentum and Rhodosorus marinus, respectively.</title>
        <authorList>
            <person name="Lee M.W."/>
            <person name="Choi B.J."/>
            <person name="Lee J.K."/>
            <person name="Choi D.G."/>
            <person name="Baek J.H."/>
            <person name="Bayburt H."/>
            <person name="Kim J.M."/>
            <person name="Han D.M."/>
            <person name="Kim K.H."/>
            <person name="Jeon C.O."/>
        </authorList>
    </citation>
    <scope>NUCLEOTIDE SEQUENCE [LARGE SCALE GENOMIC DNA]</scope>
    <source>
        <strain evidence="5 6">KMA01</strain>
    </source>
</reference>
<protein>
    <submittedName>
        <fullName evidence="5">GntR family transcriptional regulator</fullName>
    </submittedName>
</protein>
<dbReference type="PRINTS" id="PR00035">
    <property type="entry name" value="HTHGNTR"/>
</dbReference>
<dbReference type="CDD" id="cd07377">
    <property type="entry name" value="WHTH_GntR"/>
    <property type="match status" value="1"/>
</dbReference>
<sequence>MSETYDQIKSMVVGFALRPGDRLNESALSKDLGVSRTPLREALNRLVAEGLIDARPGEGFFCRRLDAEGVHDLYDLREVLEVAAVKRACERASDADLKELADWLSAKGLKVAGLTVAEACERDEAFHVKIAELSGNPLLVAQLRALNEKIRYLRWVQLDEDRLKTTKAGHRNVMSALLARDGTGATTAMREHISLRMDQINDAVSKGISNIYLDRTDALTGHILSSEDAA</sequence>
<evidence type="ECO:0000256" key="1">
    <source>
        <dbReference type="ARBA" id="ARBA00023015"/>
    </source>
</evidence>
<dbReference type="InterPro" id="IPR000524">
    <property type="entry name" value="Tscrpt_reg_HTH_GntR"/>
</dbReference>
<dbReference type="SUPFAM" id="SSF48008">
    <property type="entry name" value="GntR ligand-binding domain-like"/>
    <property type="match status" value="1"/>
</dbReference>
<dbReference type="SMART" id="SM00345">
    <property type="entry name" value="HTH_GNTR"/>
    <property type="match status" value="1"/>
</dbReference>
<keyword evidence="3" id="KW-0804">Transcription</keyword>
<dbReference type="Pfam" id="PF00392">
    <property type="entry name" value="GntR"/>
    <property type="match status" value="1"/>
</dbReference>
<dbReference type="RefSeq" id="WP_265684494.1">
    <property type="nucleotide sequence ID" value="NZ_CP120863.1"/>
</dbReference>
<dbReference type="InterPro" id="IPR036390">
    <property type="entry name" value="WH_DNA-bd_sf"/>
</dbReference>
<evidence type="ECO:0000259" key="4">
    <source>
        <dbReference type="PROSITE" id="PS50949"/>
    </source>
</evidence>
<organism evidence="5 6">
    <name type="scientific">Roseibium porphyridii</name>
    <dbReference type="NCBI Taxonomy" id="2866279"/>
    <lineage>
        <taxon>Bacteria</taxon>
        <taxon>Pseudomonadati</taxon>
        <taxon>Pseudomonadota</taxon>
        <taxon>Alphaproteobacteria</taxon>
        <taxon>Hyphomicrobiales</taxon>
        <taxon>Stappiaceae</taxon>
        <taxon>Roseibium</taxon>
    </lineage>
</organism>
<dbReference type="InterPro" id="IPR011711">
    <property type="entry name" value="GntR_C"/>
</dbReference>